<reference evidence="1 2" key="1">
    <citation type="submission" date="2015-02" db="EMBL/GenBank/DDBJ databases">
        <title>Genome Sequencing of Rickettsiales.</title>
        <authorList>
            <person name="Daugherty S.C."/>
            <person name="Su Q."/>
            <person name="Abolude K."/>
            <person name="Beier-Sexton M."/>
            <person name="Carlyon J.A."/>
            <person name="Carter R."/>
            <person name="Day N.P."/>
            <person name="Dumler S.J."/>
            <person name="Dyachenko V."/>
            <person name="Godinez A."/>
            <person name="Kurtti T.J."/>
            <person name="Lichay M."/>
            <person name="Mullins K.E."/>
            <person name="Ott S."/>
            <person name="Pappas-Brown V."/>
            <person name="Paris D.H."/>
            <person name="Patel P."/>
            <person name="Richards A.L."/>
            <person name="Sadzewicz L."/>
            <person name="Sears K."/>
            <person name="Seidman D."/>
            <person name="Sengamalay N."/>
            <person name="Stenos J."/>
            <person name="Tallon L.J."/>
            <person name="Vincent G."/>
            <person name="Fraser C.M."/>
            <person name="Munderloh U."/>
            <person name="Dunning-Hotopp J.C."/>
        </authorList>
    </citation>
    <scope>NUCLEOTIDE SEQUENCE [LARGE SCALE GENOMIC DNA]</scope>
    <source>
        <strain evidence="1 2">ApMUC09</strain>
    </source>
</reference>
<dbReference type="EMBL" id="LANV01000001">
    <property type="protein sequence ID" value="KJV64979.1"/>
    <property type="molecule type" value="Genomic_DNA"/>
</dbReference>
<evidence type="ECO:0000313" key="1">
    <source>
        <dbReference type="EMBL" id="KJV64979.1"/>
    </source>
</evidence>
<dbReference type="AlphaFoldDB" id="A0A0F3NDH6"/>
<organism evidence="1 2">
    <name type="scientific">Anaplasma phagocytophilum str. ApMUC09</name>
    <dbReference type="NCBI Taxonomy" id="1359152"/>
    <lineage>
        <taxon>Bacteria</taxon>
        <taxon>Pseudomonadati</taxon>
        <taxon>Pseudomonadota</taxon>
        <taxon>Alphaproteobacteria</taxon>
        <taxon>Rickettsiales</taxon>
        <taxon>Anaplasmataceae</taxon>
        <taxon>Anaplasma</taxon>
        <taxon>phagocytophilum group</taxon>
    </lineage>
</organism>
<name>A0A0F3NDH6_ANAPH</name>
<sequence length="51" mass="5815">MKVMGFIFLCKIYVRFSNTSLMVMALESKYGIGITTKNLKTGILTRRVRAL</sequence>
<gene>
    <name evidence="1" type="ORF">APHMUC_1335</name>
</gene>
<dbReference type="Proteomes" id="UP000033441">
    <property type="component" value="Unassembled WGS sequence"/>
</dbReference>
<comment type="caution">
    <text evidence="1">The sequence shown here is derived from an EMBL/GenBank/DDBJ whole genome shotgun (WGS) entry which is preliminary data.</text>
</comment>
<accession>A0A0F3NDH6</accession>
<proteinExistence type="predicted"/>
<protein>
    <submittedName>
        <fullName evidence="1">Uncharacterized protein</fullName>
    </submittedName>
</protein>
<evidence type="ECO:0000313" key="2">
    <source>
        <dbReference type="Proteomes" id="UP000033441"/>
    </source>
</evidence>